<evidence type="ECO:0000313" key="2">
    <source>
        <dbReference type="Proteomes" id="UP000262699"/>
    </source>
</evidence>
<proteinExistence type="predicted"/>
<comment type="caution">
    <text evidence="1">The sequence shown here is derived from an EMBL/GenBank/DDBJ whole genome shotgun (WGS) entry which is preliminary data.</text>
</comment>
<dbReference type="EMBL" id="DOYJ01000094">
    <property type="protein sequence ID" value="HCB75150.1"/>
    <property type="molecule type" value="Genomic_DNA"/>
</dbReference>
<name>A0A3D0W902_9SPHN</name>
<accession>A0A3D0W902</accession>
<reference evidence="1 2" key="1">
    <citation type="journal article" date="2018" name="Nat. Biotechnol.">
        <title>A standardized bacterial taxonomy based on genome phylogeny substantially revises the tree of life.</title>
        <authorList>
            <person name="Parks D.H."/>
            <person name="Chuvochina M."/>
            <person name="Waite D.W."/>
            <person name="Rinke C."/>
            <person name="Skarshewski A."/>
            <person name="Chaumeil P.A."/>
            <person name="Hugenholtz P."/>
        </authorList>
    </citation>
    <scope>NUCLEOTIDE SEQUENCE [LARGE SCALE GENOMIC DNA]</scope>
    <source>
        <strain evidence="1">UBA9015</strain>
    </source>
</reference>
<protein>
    <submittedName>
        <fullName evidence="1">Uncharacterized protein</fullName>
    </submittedName>
</protein>
<evidence type="ECO:0000313" key="1">
    <source>
        <dbReference type="EMBL" id="HCB75150.1"/>
    </source>
</evidence>
<dbReference type="AlphaFoldDB" id="A0A3D0W902"/>
<organism evidence="1 2">
    <name type="scientific">Sphingomonas bacterium</name>
    <dbReference type="NCBI Taxonomy" id="1895847"/>
    <lineage>
        <taxon>Bacteria</taxon>
        <taxon>Pseudomonadati</taxon>
        <taxon>Pseudomonadota</taxon>
        <taxon>Alphaproteobacteria</taxon>
        <taxon>Sphingomonadales</taxon>
        <taxon>Sphingomonadaceae</taxon>
        <taxon>Sphingomonas</taxon>
    </lineage>
</organism>
<dbReference type="Proteomes" id="UP000262699">
    <property type="component" value="Unassembled WGS sequence"/>
</dbReference>
<sequence>MSIITKDTATGIALAYREIEAAEKLRADVTAAIDRFSGQDLRDVFGRRVDGLTLGVPSGDNARQCFTLPHSVALPVIDAHIAHCRDKIVALTETAKAEIAGALQ</sequence>
<gene>
    <name evidence="1" type="ORF">DEP91_03110</name>
</gene>